<evidence type="ECO:0000259" key="1">
    <source>
        <dbReference type="Pfam" id="PF01592"/>
    </source>
</evidence>
<comment type="caution">
    <text evidence="2">The sequence shown here is derived from an EMBL/GenBank/DDBJ whole genome shotgun (WGS) entry which is preliminary data.</text>
</comment>
<evidence type="ECO:0000313" key="3">
    <source>
        <dbReference type="Proteomes" id="UP000283587"/>
    </source>
</evidence>
<gene>
    <name evidence="2" type="ORF">D3P05_13295</name>
</gene>
<accession>A0A419A5F4</accession>
<reference evidence="3" key="1">
    <citation type="submission" date="2018-09" db="EMBL/GenBank/DDBJ databases">
        <title>Paracoccus onubensis nov. sp. a moderate halophilic bacterium isolated from Gruta de las Maravillas (Aracena, Spain).</title>
        <authorList>
            <person name="Jurado V."/>
            <person name="Gutierrez-Patricio S."/>
            <person name="Gonzalez-Pimentel J.L."/>
            <person name="Miller A.Z."/>
            <person name="Laiz L."/>
            <person name="Saiz-Jimenez C."/>
        </authorList>
    </citation>
    <scope>NUCLEOTIDE SEQUENCE [LARGE SCALE GENOMIC DNA]</scope>
    <source>
        <strain evidence="3">DSM 26381</strain>
    </source>
</reference>
<dbReference type="Pfam" id="PF01592">
    <property type="entry name" value="NifU_N"/>
    <property type="match status" value="1"/>
</dbReference>
<feature type="domain" description="NIF system FeS cluster assembly NifU N-terminal" evidence="1">
    <location>
        <begin position="10"/>
        <end position="89"/>
    </location>
</feature>
<evidence type="ECO:0000313" key="2">
    <source>
        <dbReference type="EMBL" id="RJL11253.1"/>
    </source>
</evidence>
<dbReference type="CDD" id="cd06664">
    <property type="entry name" value="IscU_like"/>
    <property type="match status" value="1"/>
</dbReference>
<dbReference type="SUPFAM" id="SSF82649">
    <property type="entry name" value="SufE/NifU"/>
    <property type="match status" value="1"/>
</dbReference>
<protein>
    <submittedName>
        <fullName evidence="2">Iron-sulfur cluster assembly scaffold protein</fullName>
    </submittedName>
</protein>
<name>A0A419A5F4_9RHOB</name>
<sequence length="148" mass="15518">MADTDLMQLYSRRILALTTAIPHQGRLASPQGSAMRRSPQCGSSVTVDVALDGGRIAEFAQEVRACALGQASAAVLGAAVIGRTRDEIAAARDQLLAMLKQDGPPPLAPFQDLETLLPARGYPNRHASILLAWEATLAAMDEALAAAA</sequence>
<dbReference type="OrthoDB" id="7857113at2"/>
<dbReference type="GO" id="GO:0005506">
    <property type="term" value="F:iron ion binding"/>
    <property type="evidence" value="ECO:0007669"/>
    <property type="project" value="InterPro"/>
</dbReference>
<dbReference type="RefSeq" id="WP_119898645.1">
    <property type="nucleotide sequence ID" value="NZ_QNRC01000008.1"/>
</dbReference>
<dbReference type="GO" id="GO:0016226">
    <property type="term" value="P:iron-sulfur cluster assembly"/>
    <property type="evidence" value="ECO:0007669"/>
    <property type="project" value="InterPro"/>
</dbReference>
<dbReference type="EMBL" id="QZEW01000054">
    <property type="protein sequence ID" value="RJL11253.1"/>
    <property type="molecule type" value="Genomic_DNA"/>
</dbReference>
<dbReference type="InterPro" id="IPR002871">
    <property type="entry name" value="NIF_FeS_clus_asmbl_NifU_N"/>
</dbReference>
<organism evidence="2 3">
    <name type="scientific">Paracoccus siganidrum</name>
    <dbReference type="NCBI Taxonomy" id="1276757"/>
    <lineage>
        <taxon>Bacteria</taxon>
        <taxon>Pseudomonadati</taxon>
        <taxon>Pseudomonadota</taxon>
        <taxon>Alphaproteobacteria</taxon>
        <taxon>Rhodobacterales</taxon>
        <taxon>Paracoccaceae</taxon>
        <taxon>Paracoccus</taxon>
    </lineage>
</organism>
<keyword evidence="3" id="KW-1185">Reference proteome</keyword>
<proteinExistence type="predicted"/>
<dbReference type="Proteomes" id="UP000283587">
    <property type="component" value="Unassembled WGS sequence"/>
</dbReference>
<dbReference type="Gene3D" id="3.90.1010.10">
    <property type="match status" value="1"/>
</dbReference>
<dbReference type="GO" id="GO:0051536">
    <property type="term" value="F:iron-sulfur cluster binding"/>
    <property type="evidence" value="ECO:0007669"/>
    <property type="project" value="InterPro"/>
</dbReference>
<dbReference type="AlphaFoldDB" id="A0A419A5F4"/>